<dbReference type="Pfam" id="PF06594">
    <property type="entry name" value="HCBP_related"/>
    <property type="match status" value="1"/>
</dbReference>
<gene>
    <name evidence="2" type="ORF">INT80_11375</name>
</gene>
<reference evidence="2" key="1">
    <citation type="submission" date="2020-11" db="EMBL/GenBank/DDBJ databases">
        <title>Gallibacterium anatis 1637, full genome, WGS.</title>
        <authorList>
            <person name="Laishevtcev A.I."/>
            <person name="Yakimova E.A."/>
            <person name="Petkovich D."/>
            <person name="Stepanova T.V."/>
            <person name="Kalendr R.S."/>
            <person name="Rubalsky E.O."/>
            <person name="Zulkarneev E.R."/>
            <person name="Aleshkin A.V."/>
        </authorList>
    </citation>
    <scope>NUCLEOTIDE SEQUENCE</scope>
    <source>
        <strain evidence="2">1637</strain>
    </source>
</reference>
<dbReference type="InterPro" id="IPR010566">
    <property type="entry name" value="Haemolys_ca-bd"/>
</dbReference>
<dbReference type="InterPro" id="IPR011049">
    <property type="entry name" value="Serralysin-like_metalloprot_C"/>
</dbReference>
<dbReference type="SUPFAM" id="SSF51120">
    <property type="entry name" value="beta-Roll"/>
    <property type="match status" value="1"/>
</dbReference>
<evidence type="ECO:0000259" key="1">
    <source>
        <dbReference type="Pfam" id="PF06594"/>
    </source>
</evidence>
<evidence type="ECO:0000313" key="2">
    <source>
        <dbReference type="EMBL" id="MBF4102887.1"/>
    </source>
</evidence>
<accession>A0A930URZ2</accession>
<dbReference type="AlphaFoldDB" id="A0A930URZ2"/>
<proteinExistence type="predicted"/>
<dbReference type="EMBL" id="JADION010000036">
    <property type="protein sequence ID" value="MBF4102887.1"/>
    <property type="molecule type" value="Genomic_DNA"/>
</dbReference>
<protein>
    <recommendedName>
        <fullName evidence="1">Haemolysin-type calcium binding-related domain-containing protein</fullName>
    </recommendedName>
</protein>
<name>A0A930URZ2_9PAST</name>
<organism evidence="2">
    <name type="scientific">Gallibacterium anatis</name>
    <dbReference type="NCBI Taxonomy" id="750"/>
    <lineage>
        <taxon>Bacteria</taxon>
        <taxon>Pseudomonadati</taxon>
        <taxon>Pseudomonadota</taxon>
        <taxon>Gammaproteobacteria</taxon>
        <taxon>Pasteurellales</taxon>
        <taxon>Pasteurellaceae</taxon>
        <taxon>Gallibacterium</taxon>
    </lineage>
</organism>
<sequence>MFARGDGIDVIMEEQGNDTLRFTEVNHDQLWFSRSENDLVIGVIGTQDNIIVNDFYNPQLDHRVENIVAGNKQLSYAQVDNLVNAMSNFAVRVQDKSIYLRITKNN</sequence>
<comment type="caution">
    <text evidence="2">The sequence shown here is derived from an EMBL/GenBank/DDBJ whole genome shotgun (WGS) entry which is preliminary data.</text>
</comment>
<feature type="domain" description="Haemolysin-type calcium binding-related" evidence="1">
    <location>
        <begin position="38"/>
        <end position="68"/>
    </location>
</feature>